<name>A0A6M3IL01_9ZZZZ</name>
<dbReference type="EMBL" id="MT141307">
    <property type="protein sequence ID" value="QJA58084.1"/>
    <property type="molecule type" value="Genomic_DNA"/>
</dbReference>
<sequence>MAIINEGNFSGNSSPPCSNGDEFVRRNLAQLLPHTTICVGVTGLTFRDCLLVNCELPTDAIRIRGNIAQIDRCAHLHPEFNLPDESENCRHVVEAMVLMLPGGQTETVYRREDKVLP</sequence>
<dbReference type="EMBL" id="MT142378">
    <property type="protein sequence ID" value="QJA79374.1"/>
    <property type="molecule type" value="Genomic_DNA"/>
</dbReference>
<gene>
    <name evidence="2" type="ORF">MM415A00911_0016</name>
    <name evidence="1" type="ORF">MM415B01504_0016</name>
</gene>
<organism evidence="1">
    <name type="scientific">viral metagenome</name>
    <dbReference type="NCBI Taxonomy" id="1070528"/>
    <lineage>
        <taxon>unclassified sequences</taxon>
        <taxon>metagenomes</taxon>
        <taxon>organismal metagenomes</taxon>
    </lineage>
</organism>
<accession>A0A6M3IL01</accession>
<protein>
    <submittedName>
        <fullName evidence="1">Uncharacterized protein</fullName>
    </submittedName>
</protein>
<proteinExistence type="predicted"/>
<reference evidence="1" key="1">
    <citation type="submission" date="2020-03" db="EMBL/GenBank/DDBJ databases">
        <title>The deep terrestrial virosphere.</title>
        <authorList>
            <person name="Holmfeldt K."/>
            <person name="Nilsson E."/>
            <person name="Simone D."/>
            <person name="Lopez-Fernandez M."/>
            <person name="Wu X."/>
            <person name="de Brujin I."/>
            <person name="Lundin D."/>
            <person name="Andersson A."/>
            <person name="Bertilsson S."/>
            <person name="Dopson M."/>
        </authorList>
    </citation>
    <scope>NUCLEOTIDE SEQUENCE</scope>
    <source>
        <strain evidence="2">MM415A00911</strain>
        <strain evidence="1">MM415B01504</strain>
    </source>
</reference>
<evidence type="ECO:0000313" key="2">
    <source>
        <dbReference type="EMBL" id="QJA79374.1"/>
    </source>
</evidence>
<evidence type="ECO:0000313" key="1">
    <source>
        <dbReference type="EMBL" id="QJA58084.1"/>
    </source>
</evidence>
<dbReference type="AlphaFoldDB" id="A0A6M3IL01"/>